<dbReference type="InterPro" id="IPR017937">
    <property type="entry name" value="Thioredoxin_CS"/>
</dbReference>
<feature type="chain" id="PRO_5047351494" evidence="5">
    <location>
        <begin position="19"/>
        <end position="379"/>
    </location>
</feature>
<dbReference type="Pfam" id="PF00578">
    <property type="entry name" value="AhpC-TSA"/>
    <property type="match status" value="1"/>
</dbReference>
<dbReference type="RefSeq" id="WP_264280431.1">
    <property type="nucleotide sequence ID" value="NZ_CP107006.1"/>
</dbReference>
<evidence type="ECO:0000256" key="5">
    <source>
        <dbReference type="SAM" id="SignalP"/>
    </source>
</evidence>
<evidence type="ECO:0000259" key="6">
    <source>
        <dbReference type="PROSITE" id="PS51352"/>
    </source>
</evidence>
<dbReference type="InterPro" id="IPR050553">
    <property type="entry name" value="Thioredoxin_ResA/DsbE_sf"/>
</dbReference>
<reference evidence="7" key="1">
    <citation type="submission" date="2022-10" db="EMBL/GenBank/DDBJ databases">
        <title>Chitinophaga sp. nov., isolated from soil.</title>
        <authorList>
            <person name="Jeon C.O."/>
        </authorList>
    </citation>
    <scope>NUCLEOTIDE SEQUENCE</scope>
    <source>
        <strain evidence="7">R8</strain>
    </source>
</reference>
<protein>
    <submittedName>
        <fullName evidence="7">AhpC/TSA family protein</fullName>
    </submittedName>
</protein>
<dbReference type="Pfam" id="PF14289">
    <property type="entry name" value="DUF4369"/>
    <property type="match status" value="1"/>
</dbReference>
<proteinExistence type="predicted"/>
<evidence type="ECO:0000256" key="4">
    <source>
        <dbReference type="ARBA" id="ARBA00023284"/>
    </source>
</evidence>
<evidence type="ECO:0000256" key="2">
    <source>
        <dbReference type="ARBA" id="ARBA00022748"/>
    </source>
</evidence>
<dbReference type="PROSITE" id="PS00194">
    <property type="entry name" value="THIOREDOXIN_1"/>
    <property type="match status" value="1"/>
</dbReference>
<sequence>MKRLVITALCAAPLMAFAQGGAYVIKGKIGKLNAPAKVYLDKREDGNNTLDSVVLKDGAFTFKGNVRQPLLAMMVLDHTGEGMGQGMMNMDRHLLYLEKGNISVVGQEKLEAAKITSPANKEYDRYKAFISPFDSAMAGINRDFNAVPDEQKGEEAFRKQLDTRFRAAINEKKALQEQFIKANPKSFFSIVALKELSVMNNMDMHVIEPLFNGLSDELRMTVAGREFAESMNKEKALVEGKQAPDFTQNDVNDKPVKLSDFRGKYILLDFWASWCGPCRQENPHVVKAFNAFKDRNFTVLSVSLDKEGNKAAWLKAIEQDGIGEWTHVSDLKYWNNDVARMYGVRGVPTNYLIDPAGKIIAKNLRGAELEKKLSEVIAN</sequence>
<evidence type="ECO:0000256" key="3">
    <source>
        <dbReference type="ARBA" id="ARBA00023157"/>
    </source>
</evidence>
<dbReference type="InterPro" id="IPR013766">
    <property type="entry name" value="Thioredoxin_domain"/>
</dbReference>
<dbReference type="Gene3D" id="3.40.30.10">
    <property type="entry name" value="Glutaredoxin"/>
    <property type="match status" value="1"/>
</dbReference>
<comment type="subcellular location">
    <subcellularLocation>
        <location evidence="1">Cell envelope</location>
    </subcellularLocation>
</comment>
<feature type="signal peptide" evidence="5">
    <location>
        <begin position="1"/>
        <end position="18"/>
    </location>
</feature>
<keyword evidence="5" id="KW-0732">Signal</keyword>
<organism evidence="7 8">
    <name type="scientific">Chitinophaga horti</name>
    <dbReference type="NCBI Taxonomy" id="2920382"/>
    <lineage>
        <taxon>Bacteria</taxon>
        <taxon>Pseudomonadati</taxon>
        <taxon>Bacteroidota</taxon>
        <taxon>Chitinophagia</taxon>
        <taxon>Chitinophagales</taxon>
        <taxon>Chitinophagaceae</taxon>
        <taxon>Chitinophaga</taxon>
    </lineage>
</organism>
<dbReference type="PANTHER" id="PTHR42852:SF6">
    <property type="entry name" value="THIOL:DISULFIDE INTERCHANGE PROTEIN DSBE"/>
    <property type="match status" value="1"/>
</dbReference>
<name>A0ABY6J166_9BACT</name>
<evidence type="ECO:0000313" key="8">
    <source>
        <dbReference type="Proteomes" id="UP001162741"/>
    </source>
</evidence>
<keyword evidence="8" id="KW-1185">Reference proteome</keyword>
<keyword evidence="2" id="KW-0201">Cytochrome c-type biogenesis</keyword>
<dbReference type="Proteomes" id="UP001162741">
    <property type="component" value="Chromosome"/>
</dbReference>
<gene>
    <name evidence="7" type="ORF">MKQ68_18650</name>
</gene>
<dbReference type="CDD" id="cd02966">
    <property type="entry name" value="TlpA_like_family"/>
    <property type="match status" value="1"/>
</dbReference>
<dbReference type="InterPro" id="IPR036249">
    <property type="entry name" value="Thioredoxin-like_sf"/>
</dbReference>
<dbReference type="PANTHER" id="PTHR42852">
    <property type="entry name" value="THIOL:DISULFIDE INTERCHANGE PROTEIN DSBE"/>
    <property type="match status" value="1"/>
</dbReference>
<feature type="domain" description="Thioredoxin" evidence="6">
    <location>
        <begin position="237"/>
        <end position="379"/>
    </location>
</feature>
<evidence type="ECO:0000256" key="1">
    <source>
        <dbReference type="ARBA" id="ARBA00004196"/>
    </source>
</evidence>
<dbReference type="EMBL" id="CP107006">
    <property type="protein sequence ID" value="UYQ92111.1"/>
    <property type="molecule type" value="Genomic_DNA"/>
</dbReference>
<dbReference type="PROSITE" id="PS51352">
    <property type="entry name" value="THIOREDOXIN_2"/>
    <property type="match status" value="1"/>
</dbReference>
<dbReference type="SUPFAM" id="SSF52833">
    <property type="entry name" value="Thioredoxin-like"/>
    <property type="match status" value="1"/>
</dbReference>
<keyword evidence="3" id="KW-1015">Disulfide bond</keyword>
<accession>A0ABY6J166</accession>
<keyword evidence="4" id="KW-0676">Redox-active center</keyword>
<dbReference type="InterPro" id="IPR025380">
    <property type="entry name" value="DUF4369"/>
</dbReference>
<evidence type="ECO:0000313" key="7">
    <source>
        <dbReference type="EMBL" id="UYQ92111.1"/>
    </source>
</evidence>
<dbReference type="InterPro" id="IPR000866">
    <property type="entry name" value="AhpC/TSA"/>
</dbReference>